<feature type="domain" description="Alcohol dehydrogenase-like C-terminal" evidence="6">
    <location>
        <begin position="176"/>
        <end position="273"/>
    </location>
</feature>
<comment type="cofactor">
    <cofactor evidence="1">
        <name>Zn(2+)</name>
        <dbReference type="ChEBI" id="CHEBI:29105"/>
    </cofactor>
</comment>
<dbReference type="Proteomes" id="UP000468828">
    <property type="component" value="Unassembled WGS sequence"/>
</dbReference>
<evidence type="ECO:0000313" key="9">
    <source>
        <dbReference type="Proteomes" id="UP000468828"/>
    </source>
</evidence>
<keyword evidence="9" id="KW-1185">Reference proteome</keyword>
<dbReference type="EMBL" id="JAAGWH010000034">
    <property type="protein sequence ID" value="NEK95063.1"/>
    <property type="molecule type" value="Genomic_DNA"/>
</dbReference>
<dbReference type="CDD" id="cd08255">
    <property type="entry name" value="2-desacetyl-2-hydroxyethyl_bacteriochlorophyllide_like"/>
    <property type="match status" value="1"/>
</dbReference>
<keyword evidence="5" id="KW-0560">Oxidoreductase</keyword>
<protein>
    <submittedName>
        <fullName evidence="7">Zinc-binding alcohol dehydrogenase</fullName>
    </submittedName>
</protein>
<dbReference type="Pfam" id="PF00107">
    <property type="entry name" value="ADH_zinc_N"/>
    <property type="match status" value="1"/>
</dbReference>
<evidence type="ECO:0000256" key="5">
    <source>
        <dbReference type="ARBA" id="ARBA00023002"/>
    </source>
</evidence>
<name>A0A6P0EW27_9ACTN</name>
<evidence type="ECO:0000256" key="1">
    <source>
        <dbReference type="ARBA" id="ARBA00001947"/>
    </source>
</evidence>
<dbReference type="SUPFAM" id="SSF51735">
    <property type="entry name" value="NAD(P)-binding Rossmann-fold domains"/>
    <property type="match status" value="1"/>
</dbReference>
<reference evidence="7 9" key="1">
    <citation type="submission" date="2020-01" db="EMBL/GenBank/DDBJ databases">
        <title>the WGS Modestobacter muralis CPCC 204518.</title>
        <authorList>
            <person name="Jiang Z."/>
        </authorList>
    </citation>
    <scope>NUCLEOTIDE SEQUENCE [LARGE SCALE GENOMIC DNA]</scope>
    <source>
        <strain evidence="7 9">DSM 100205</strain>
    </source>
</reference>
<dbReference type="PANTHER" id="PTHR43350">
    <property type="entry name" value="NAD-DEPENDENT ALCOHOL DEHYDROGENASE"/>
    <property type="match status" value="1"/>
</dbReference>
<evidence type="ECO:0000256" key="4">
    <source>
        <dbReference type="ARBA" id="ARBA00022833"/>
    </source>
</evidence>
<proteinExistence type="inferred from homology"/>
<evidence type="ECO:0000256" key="2">
    <source>
        <dbReference type="ARBA" id="ARBA00008072"/>
    </source>
</evidence>
<dbReference type="PANTHER" id="PTHR43350:SF19">
    <property type="entry name" value="D-GULOSIDE 3-DEHYDROGENASE"/>
    <property type="match status" value="1"/>
</dbReference>
<gene>
    <name evidence="8" type="ORF">G3R41_13550</name>
    <name evidence="7" type="ORF">GCU67_12895</name>
</gene>
<keyword evidence="4" id="KW-0862">Zinc</keyword>
<dbReference type="GO" id="GO:0046872">
    <property type="term" value="F:metal ion binding"/>
    <property type="evidence" value="ECO:0007669"/>
    <property type="project" value="UniProtKB-KW"/>
</dbReference>
<dbReference type="RefSeq" id="WP_163611630.1">
    <property type="nucleotide sequence ID" value="NZ_JAAGWB010000036.1"/>
</dbReference>
<organism evidence="7 9">
    <name type="scientific">Modestobacter muralis</name>
    <dbReference type="NCBI Taxonomy" id="1608614"/>
    <lineage>
        <taxon>Bacteria</taxon>
        <taxon>Bacillati</taxon>
        <taxon>Actinomycetota</taxon>
        <taxon>Actinomycetes</taxon>
        <taxon>Geodermatophilales</taxon>
        <taxon>Geodermatophilaceae</taxon>
        <taxon>Modestobacter</taxon>
    </lineage>
</organism>
<dbReference type="EMBL" id="JAAGWB010000036">
    <property type="protein sequence ID" value="NEN51951.1"/>
    <property type="molecule type" value="Genomic_DNA"/>
</dbReference>
<dbReference type="GO" id="GO:0016491">
    <property type="term" value="F:oxidoreductase activity"/>
    <property type="evidence" value="ECO:0007669"/>
    <property type="project" value="UniProtKB-KW"/>
</dbReference>
<dbReference type="AlphaFoldDB" id="A0A6P0EW27"/>
<evidence type="ECO:0000313" key="8">
    <source>
        <dbReference type="EMBL" id="NEN51951.1"/>
    </source>
</evidence>
<evidence type="ECO:0000259" key="6">
    <source>
        <dbReference type="Pfam" id="PF00107"/>
    </source>
</evidence>
<comment type="caution">
    <text evidence="7">The sequence shown here is derived from an EMBL/GenBank/DDBJ whole genome shotgun (WGS) entry which is preliminary data.</text>
</comment>
<dbReference type="InterPro" id="IPR013149">
    <property type="entry name" value="ADH-like_C"/>
</dbReference>
<evidence type="ECO:0000313" key="10">
    <source>
        <dbReference type="Proteomes" id="UP000471152"/>
    </source>
</evidence>
<evidence type="ECO:0000313" key="7">
    <source>
        <dbReference type="EMBL" id="NEK95063.1"/>
    </source>
</evidence>
<reference evidence="8 10" key="2">
    <citation type="submission" date="2020-02" db="EMBL/GenBank/DDBJ databases">
        <title>The WGS of Modestobacter muralis DSM 100205.</title>
        <authorList>
            <person name="Jiang Z."/>
        </authorList>
    </citation>
    <scope>NUCLEOTIDE SEQUENCE [LARGE SCALE GENOMIC DNA]</scope>
    <source>
        <strain evidence="8 10">DSM 100205</strain>
    </source>
</reference>
<dbReference type="InterPro" id="IPR036291">
    <property type="entry name" value="NAD(P)-bd_dom_sf"/>
</dbReference>
<dbReference type="Gene3D" id="3.40.50.720">
    <property type="entry name" value="NAD(P)-binding Rossmann-like Domain"/>
    <property type="match status" value="1"/>
</dbReference>
<dbReference type="Gene3D" id="3.90.180.10">
    <property type="entry name" value="Medium-chain alcohol dehydrogenases, catalytic domain"/>
    <property type="match status" value="1"/>
</dbReference>
<keyword evidence="3" id="KW-0479">Metal-binding</keyword>
<evidence type="ECO:0000256" key="3">
    <source>
        <dbReference type="ARBA" id="ARBA00022723"/>
    </source>
</evidence>
<sequence>MSGVVRTLVVPRAGELAVVETPEPALAEGRFRAETLFSGVSAGTELTWYRGTSPYFSAGWDADLGLFDRDRPAQGFPVERLGYMEVARVTDSRTSAVAEGAVVAMAYGHSTVVHGDPLAQNVVRLPSGLDPLLGVFAAHLGPICANGLLHAAADVGGSELGDGVRGRLVLVTGGGAIGLLVGLLARAHGAAEVVVADPTPARREAAVALGLEAVDSTPELARELKTRWRHAAGDRGADVVFQCRGTASALATALRCLRPQGTVVDLAFYTGGAGEVALGEEFHHNGLSLRCAQIGRVPRGLAHLWDRRRLSHETLALLADHGDAVRAAVVTDVVPFDAAPGLFADLSAHRRHVISAVLEVGAADRRPAP</sequence>
<accession>A0A6P0EW27</accession>
<comment type="similarity">
    <text evidence="2">Belongs to the zinc-containing alcohol dehydrogenase family.</text>
</comment>
<dbReference type="Proteomes" id="UP000471152">
    <property type="component" value="Unassembled WGS sequence"/>
</dbReference>